<keyword evidence="5" id="KW-1185">Reference proteome</keyword>
<keyword evidence="1" id="KW-0863">Zinc-finger</keyword>
<evidence type="ECO:0000313" key="5">
    <source>
        <dbReference type="Proteomes" id="UP000308652"/>
    </source>
</evidence>
<feature type="compositionally biased region" description="Polar residues" evidence="2">
    <location>
        <begin position="553"/>
        <end position="579"/>
    </location>
</feature>
<keyword evidence="1" id="KW-0479">Metal-binding</keyword>
<dbReference type="PANTHER" id="PTHR36167:SF3">
    <property type="entry name" value="C2H2 FINGER DOMAIN TRANSCRIPTION FACTOR (EUROFUNG)-RELATED"/>
    <property type="match status" value="1"/>
</dbReference>
<dbReference type="GO" id="GO:0008270">
    <property type="term" value="F:zinc ion binding"/>
    <property type="evidence" value="ECO:0007669"/>
    <property type="project" value="UniProtKB-KW"/>
</dbReference>
<keyword evidence="1" id="KW-0862">Zinc</keyword>
<feature type="compositionally biased region" description="Low complexity" evidence="2">
    <location>
        <begin position="147"/>
        <end position="158"/>
    </location>
</feature>
<feature type="compositionally biased region" description="Basic and acidic residues" evidence="2">
    <location>
        <begin position="173"/>
        <end position="186"/>
    </location>
</feature>
<evidence type="ECO:0000256" key="2">
    <source>
        <dbReference type="SAM" id="MobiDB-lite"/>
    </source>
</evidence>
<evidence type="ECO:0000259" key="3">
    <source>
        <dbReference type="PROSITE" id="PS50157"/>
    </source>
</evidence>
<dbReference type="OrthoDB" id="1939603at2759"/>
<sequence length="664" mass="72974">MLPQLLPHPPHIKIPKYSADYSSHIPPHPKQHLSPSFFSVPPHFVPATVSPIHSDSPSDSLDDDPIPSPQSPPTSSANYHYANCDRSFTSPTEMYDNNASATYSTSSFPSASDPQAGFHITDAVKQPSEVVAPYLSESPSPVDAHRSSPFPHPFSAPHSQERFPHAGAPPYLGEDRLDHPDSHSESYSRQAPQDKYPSAIPPHNSLLDQRRMSEPAILGSANLYAPHATDATANSRYEQFNFAFNPPAPPLSRSPTSYAPALQRGSSIGSLRDLRQLHYQYSSPNSQHVDWKQEDNLRHRHHTGSYGSAVIDEPISPLQPNFSGGLVGSSSSGLPYSPGADNYGPSPPNTGTSTSSMGFICSPAEPHHIRNSTHDSSSIDVANSKTYSFVALPGNTVKKRPRRRYDEIERLYQCSWPDCTKAYGTLNHLNAHVTMQKHGSKRSPNEFKELRKQWRKARKIESPGGGPIRRDSIPDDSSLYDAPRYAPQHHSLPLSRQMSGHSASGLPLSVSIPQHGSNERYSISVDDIRYPIHERDDHEVDYGHVSARQRFNTGNMPSSWHPGSSLPSRTNLHESYTSSTHEHQAQHPSAARRPSPSSTLPMNRLPSNSTLFTPLPGYQAPSMLPTLQSGGDISYTEGYELYEDDGSRPGTGHASIGRGSGEEY</sequence>
<dbReference type="InterPro" id="IPR013087">
    <property type="entry name" value="Znf_C2H2_type"/>
</dbReference>
<feature type="region of interest" description="Disordered" evidence="2">
    <location>
        <begin position="337"/>
        <end position="378"/>
    </location>
</feature>
<dbReference type="AlphaFoldDB" id="A0A5C3M555"/>
<feature type="region of interest" description="Disordered" evidence="2">
    <location>
        <begin position="134"/>
        <end position="206"/>
    </location>
</feature>
<dbReference type="GO" id="GO:0006355">
    <property type="term" value="P:regulation of DNA-templated transcription"/>
    <property type="evidence" value="ECO:0007669"/>
    <property type="project" value="InterPro"/>
</dbReference>
<dbReference type="InterPro" id="IPR039327">
    <property type="entry name" value="CON7-like"/>
</dbReference>
<dbReference type="Proteomes" id="UP000308652">
    <property type="component" value="Unassembled WGS sequence"/>
</dbReference>
<feature type="compositionally biased region" description="Low complexity" evidence="2">
    <location>
        <begin position="349"/>
        <end position="358"/>
    </location>
</feature>
<dbReference type="PANTHER" id="PTHR36167">
    <property type="entry name" value="C2H2 FINGER DOMAIN TRANSCRIPTION FACTOR (EUROFUNG)-RELATED"/>
    <property type="match status" value="1"/>
</dbReference>
<accession>A0A5C3M555</accession>
<dbReference type="Gene3D" id="3.30.160.60">
    <property type="entry name" value="Classic Zinc Finger"/>
    <property type="match status" value="1"/>
</dbReference>
<feature type="compositionally biased region" description="Polar residues" evidence="2">
    <location>
        <begin position="599"/>
        <end position="612"/>
    </location>
</feature>
<protein>
    <recommendedName>
        <fullName evidence="3">C2H2-type domain-containing protein</fullName>
    </recommendedName>
</protein>
<organism evidence="4 5">
    <name type="scientific">Crucibulum laeve</name>
    <dbReference type="NCBI Taxonomy" id="68775"/>
    <lineage>
        <taxon>Eukaryota</taxon>
        <taxon>Fungi</taxon>
        <taxon>Dikarya</taxon>
        <taxon>Basidiomycota</taxon>
        <taxon>Agaricomycotina</taxon>
        <taxon>Agaricomycetes</taxon>
        <taxon>Agaricomycetidae</taxon>
        <taxon>Agaricales</taxon>
        <taxon>Agaricineae</taxon>
        <taxon>Nidulariaceae</taxon>
        <taxon>Crucibulum</taxon>
    </lineage>
</organism>
<dbReference type="PROSITE" id="PS50157">
    <property type="entry name" value="ZINC_FINGER_C2H2_2"/>
    <property type="match status" value="1"/>
</dbReference>
<dbReference type="PROSITE" id="PS00028">
    <property type="entry name" value="ZINC_FINGER_C2H2_1"/>
    <property type="match status" value="1"/>
</dbReference>
<proteinExistence type="predicted"/>
<feature type="region of interest" description="Disordered" evidence="2">
    <location>
        <begin position="457"/>
        <end position="507"/>
    </location>
</feature>
<feature type="region of interest" description="Disordered" evidence="2">
    <location>
        <begin position="48"/>
        <end position="90"/>
    </location>
</feature>
<feature type="compositionally biased region" description="Low complexity" evidence="2">
    <location>
        <begin position="588"/>
        <end position="598"/>
    </location>
</feature>
<dbReference type="EMBL" id="ML213598">
    <property type="protein sequence ID" value="TFK39863.1"/>
    <property type="molecule type" value="Genomic_DNA"/>
</dbReference>
<feature type="domain" description="C2H2-type" evidence="3">
    <location>
        <begin position="412"/>
        <end position="443"/>
    </location>
</feature>
<dbReference type="STRING" id="68775.A0A5C3M555"/>
<gene>
    <name evidence="4" type="ORF">BDQ12DRAFT_628860</name>
</gene>
<feature type="compositionally biased region" description="Low complexity" evidence="2">
    <location>
        <begin position="48"/>
        <end position="59"/>
    </location>
</feature>
<evidence type="ECO:0000256" key="1">
    <source>
        <dbReference type="PROSITE-ProRule" id="PRU00042"/>
    </source>
</evidence>
<name>A0A5C3M555_9AGAR</name>
<reference evidence="4 5" key="1">
    <citation type="journal article" date="2019" name="Nat. Ecol. Evol.">
        <title>Megaphylogeny resolves global patterns of mushroom evolution.</title>
        <authorList>
            <person name="Varga T."/>
            <person name="Krizsan K."/>
            <person name="Foldi C."/>
            <person name="Dima B."/>
            <person name="Sanchez-Garcia M."/>
            <person name="Sanchez-Ramirez S."/>
            <person name="Szollosi G.J."/>
            <person name="Szarkandi J.G."/>
            <person name="Papp V."/>
            <person name="Albert L."/>
            <person name="Andreopoulos W."/>
            <person name="Angelini C."/>
            <person name="Antonin V."/>
            <person name="Barry K.W."/>
            <person name="Bougher N.L."/>
            <person name="Buchanan P."/>
            <person name="Buyck B."/>
            <person name="Bense V."/>
            <person name="Catcheside P."/>
            <person name="Chovatia M."/>
            <person name="Cooper J."/>
            <person name="Damon W."/>
            <person name="Desjardin D."/>
            <person name="Finy P."/>
            <person name="Geml J."/>
            <person name="Haridas S."/>
            <person name="Hughes K."/>
            <person name="Justo A."/>
            <person name="Karasinski D."/>
            <person name="Kautmanova I."/>
            <person name="Kiss B."/>
            <person name="Kocsube S."/>
            <person name="Kotiranta H."/>
            <person name="LaButti K.M."/>
            <person name="Lechner B.E."/>
            <person name="Liimatainen K."/>
            <person name="Lipzen A."/>
            <person name="Lukacs Z."/>
            <person name="Mihaltcheva S."/>
            <person name="Morgado L.N."/>
            <person name="Niskanen T."/>
            <person name="Noordeloos M.E."/>
            <person name="Ohm R.A."/>
            <person name="Ortiz-Santana B."/>
            <person name="Ovrebo C."/>
            <person name="Racz N."/>
            <person name="Riley R."/>
            <person name="Savchenko A."/>
            <person name="Shiryaev A."/>
            <person name="Soop K."/>
            <person name="Spirin V."/>
            <person name="Szebenyi C."/>
            <person name="Tomsovsky M."/>
            <person name="Tulloss R.E."/>
            <person name="Uehling J."/>
            <person name="Grigoriev I.V."/>
            <person name="Vagvolgyi C."/>
            <person name="Papp T."/>
            <person name="Martin F.M."/>
            <person name="Miettinen O."/>
            <person name="Hibbett D.S."/>
            <person name="Nagy L.G."/>
        </authorList>
    </citation>
    <scope>NUCLEOTIDE SEQUENCE [LARGE SCALE GENOMIC DNA]</scope>
    <source>
        <strain evidence="4 5">CBS 166.37</strain>
    </source>
</reference>
<feature type="region of interest" description="Disordered" evidence="2">
    <location>
        <begin position="553"/>
        <end position="664"/>
    </location>
</feature>
<evidence type="ECO:0000313" key="4">
    <source>
        <dbReference type="EMBL" id="TFK39863.1"/>
    </source>
</evidence>